<dbReference type="OrthoDB" id="16535at2759"/>
<protein>
    <submittedName>
        <fullName evidence="1 2">Uncharacterized protein</fullName>
    </submittedName>
</protein>
<evidence type="ECO:0000313" key="1">
    <source>
        <dbReference type="EMBL" id="ESN99331.1"/>
    </source>
</evidence>
<dbReference type="EMBL" id="KB097143">
    <property type="protein sequence ID" value="ESN99331.1"/>
    <property type="molecule type" value="Genomic_DNA"/>
</dbReference>
<reference evidence="2" key="3">
    <citation type="submission" date="2015-06" db="UniProtKB">
        <authorList>
            <consortium name="EnsemblMetazoa"/>
        </authorList>
    </citation>
    <scope>IDENTIFICATION</scope>
</reference>
<dbReference type="EMBL" id="AMQM01001200">
    <property type="status" value="NOT_ANNOTATED_CDS"/>
    <property type="molecule type" value="Genomic_DNA"/>
</dbReference>
<dbReference type="AlphaFoldDB" id="T1ETA2"/>
<dbReference type="EnsemblMetazoa" id="HelroT162854">
    <property type="protein sequence ID" value="HelroP162854"/>
    <property type="gene ID" value="HelroG162854"/>
</dbReference>
<organism evidence="2 3">
    <name type="scientific">Helobdella robusta</name>
    <name type="common">Californian leech</name>
    <dbReference type="NCBI Taxonomy" id="6412"/>
    <lineage>
        <taxon>Eukaryota</taxon>
        <taxon>Metazoa</taxon>
        <taxon>Spiralia</taxon>
        <taxon>Lophotrochozoa</taxon>
        <taxon>Annelida</taxon>
        <taxon>Clitellata</taxon>
        <taxon>Hirudinea</taxon>
        <taxon>Rhynchobdellida</taxon>
        <taxon>Glossiphoniidae</taxon>
        <taxon>Helobdella</taxon>
    </lineage>
</organism>
<dbReference type="InParanoid" id="T1ETA2"/>
<dbReference type="KEGG" id="hro:HELRODRAFT_162854"/>
<name>T1ETA2_HELRO</name>
<accession>T1ETA2</accession>
<sequence length="311" mass="36142">MQAHGYTPFRKDRPGRRRGGGVVIYLKYMTYNPVKITPCHHLPTIYILNVTSIFKPHAIEHLRCDVYPLHPDIIIITESWLRPDHSDGFPTFYALKTIRSHGLRGIKLFDITESFIISRIKYAAPSCQTLPELKVCKNNAYTATIQKAQIEEKKSKKIELMEKRNQENFLGSINLKLLSKEDKAIKKYHKRKELREALLCQLKDKKERTDCEKMVKINEEMKLICNDIEELKKDKISFQLDQGAVMISDFSDRHPIFFSIKKKNLFEVSWDPIVTENDVNTAGLITEKFFRPKAKFVSGTNSKPELLERNA</sequence>
<reference evidence="1 3" key="2">
    <citation type="journal article" date="2013" name="Nature">
        <title>Insights into bilaterian evolution from three spiralian genomes.</title>
        <authorList>
            <person name="Simakov O."/>
            <person name="Marletaz F."/>
            <person name="Cho S.J."/>
            <person name="Edsinger-Gonzales E."/>
            <person name="Havlak P."/>
            <person name="Hellsten U."/>
            <person name="Kuo D.H."/>
            <person name="Larsson T."/>
            <person name="Lv J."/>
            <person name="Arendt D."/>
            <person name="Savage R."/>
            <person name="Osoegawa K."/>
            <person name="de Jong P."/>
            <person name="Grimwood J."/>
            <person name="Chapman J.A."/>
            <person name="Shapiro H."/>
            <person name="Aerts A."/>
            <person name="Otillar R.P."/>
            <person name="Terry A.Y."/>
            <person name="Boore J.L."/>
            <person name="Grigoriev I.V."/>
            <person name="Lindberg D.R."/>
            <person name="Seaver E.C."/>
            <person name="Weisblat D.A."/>
            <person name="Putnam N.H."/>
            <person name="Rokhsar D.S."/>
        </authorList>
    </citation>
    <scope>NUCLEOTIDE SEQUENCE</scope>
</reference>
<proteinExistence type="predicted"/>
<keyword evidence="3" id="KW-1185">Reference proteome</keyword>
<reference evidence="3" key="1">
    <citation type="submission" date="2012-12" db="EMBL/GenBank/DDBJ databases">
        <authorList>
            <person name="Hellsten U."/>
            <person name="Grimwood J."/>
            <person name="Chapman J.A."/>
            <person name="Shapiro H."/>
            <person name="Aerts A."/>
            <person name="Otillar R.P."/>
            <person name="Terry A.Y."/>
            <person name="Boore J.L."/>
            <person name="Simakov O."/>
            <person name="Marletaz F."/>
            <person name="Cho S.-J."/>
            <person name="Edsinger-Gonzales E."/>
            <person name="Havlak P."/>
            <person name="Kuo D.-H."/>
            <person name="Larsson T."/>
            <person name="Lv J."/>
            <person name="Arendt D."/>
            <person name="Savage R."/>
            <person name="Osoegawa K."/>
            <person name="de Jong P."/>
            <person name="Lindberg D.R."/>
            <person name="Seaver E.C."/>
            <person name="Weisblat D.A."/>
            <person name="Putnam N.H."/>
            <person name="Grigoriev I.V."/>
            <person name="Rokhsar D.S."/>
        </authorList>
    </citation>
    <scope>NUCLEOTIDE SEQUENCE</scope>
</reference>
<dbReference type="HOGENOM" id="CLU_895106_0_0_1"/>
<dbReference type="RefSeq" id="XP_009023191.1">
    <property type="nucleotide sequence ID" value="XM_009024943.1"/>
</dbReference>
<dbReference type="Proteomes" id="UP000015101">
    <property type="component" value="Unassembled WGS sequence"/>
</dbReference>
<dbReference type="CTD" id="20199802"/>
<gene>
    <name evidence="2" type="primary">20199802</name>
    <name evidence="1" type="ORF">HELRODRAFT_162854</name>
</gene>
<dbReference type="GeneID" id="20199802"/>
<evidence type="ECO:0000313" key="2">
    <source>
        <dbReference type="EnsemblMetazoa" id="HelroP162854"/>
    </source>
</evidence>
<evidence type="ECO:0000313" key="3">
    <source>
        <dbReference type="Proteomes" id="UP000015101"/>
    </source>
</evidence>